<evidence type="ECO:0000313" key="2">
    <source>
        <dbReference type="EMBL" id="MBA6065948.1"/>
    </source>
</evidence>
<dbReference type="Proteomes" id="UP000541770">
    <property type="component" value="Unassembled WGS sequence"/>
</dbReference>
<feature type="region of interest" description="Disordered" evidence="1">
    <location>
        <begin position="212"/>
        <end position="239"/>
    </location>
</feature>
<feature type="compositionally biased region" description="Pro residues" evidence="1">
    <location>
        <begin position="217"/>
        <end position="239"/>
    </location>
</feature>
<name>A0A7W2JVI7_9PSED</name>
<dbReference type="AlphaFoldDB" id="A0A7W2JVI7"/>
<reference evidence="2 3" key="1">
    <citation type="submission" date="2020-07" db="EMBL/GenBank/DDBJ databases">
        <title>Diversity of carbapenemase encoding genes among Pseudomonas putida group clinical isolates in a tertiary Brazilian hospital.</title>
        <authorList>
            <person name="Alberto-Lei F."/>
            <person name="Nodari C.S."/>
            <person name="Streling A.P."/>
            <person name="Paulino J.T."/>
            <person name="Bessa-Neto F.O."/>
            <person name="Cayo R."/>
            <person name="Gales A.C."/>
        </authorList>
    </citation>
    <scope>NUCLEOTIDE SEQUENCE [LARGE SCALE GENOMIC DNA]</scope>
    <source>
        <strain evidence="2 3">14802</strain>
    </source>
</reference>
<sequence>MQPEKIKLLLDKEWTLEDLGVVSKNYNQLYAFAYSLLPNLSAERQQQVVTAYANLPWRGGYSTVNFFHHVFRHIPSGYQPQVTRITYASPGFIELAALAAVCLSVSKIVTTVANSVRTANDTYDHVRKGMRERRLSELRANLEALELEVKTHEFCEKSSNDMIRTLGITPEENAVLDQRTKGNRLMKLKLLMSVFRRVAPLAEKQAQGMLNVQAPPSIIPPPPMSPPPPIAPPPGPRGD</sequence>
<dbReference type="RefSeq" id="WP_182323270.1">
    <property type="nucleotide sequence ID" value="NZ_JACGDE010000009.1"/>
</dbReference>
<accession>A0A7W2JVI7</accession>
<proteinExistence type="predicted"/>
<comment type="caution">
    <text evidence="2">The sequence shown here is derived from an EMBL/GenBank/DDBJ whole genome shotgun (WGS) entry which is preliminary data.</text>
</comment>
<evidence type="ECO:0000256" key="1">
    <source>
        <dbReference type="SAM" id="MobiDB-lite"/>
    </source>
</evidence>
<dbReference type="EMBL" id="JACGDE010000009">
    <property type="protein sequence ID" value="MBA6065948.1"/>
    <property type="molecule type" value="Genomic_DNA"/>
</dbReference>
<gene>
    <name evidence="2" type="ORF">H4C75_14395</name>
</gene>
<protein>
    <submittedName>
        <fullName evidence="2">Uncharacterized protein</fullName>
    </submittedName>
</protein>
<evidence type="ECO:0000313" key="3">
    <source>
        <dbReference type="Proteomes" id="UP000541770"/>
    </source>
</evidence>
<organism evidence="2 3">
    <name type="scientific">Pseudomonas mosselii</name>
    <dbReference type="NCBI Taxonomy" id="78327"/>
    <lineage>
        <taxon>Bacteria</taxon>
        <taxon>Pseudomonadati</taxon>
        <taxon>Pseudomonadota</taxon>
        <taxon>Gammaproteobacteria</taxon>
        <taxon>Pseudomonadales</taxon>
        <taxon>Pseudomonadaceae</taxon>
        <taxon>Pseudomonas</taxon>
    </lineage>
</organism>